<dbReference type="PANTHER" id="PTHR43199:SF1">
    <property type="entry name" value="GLUTATHIONE HYDROLASE PROENZYME"/>
    <property type="match status" value="1"/>
</dbReference>
<feature type="binding site" evidence="10">
    <location>
        <position position="480"/>
    </location>
    <ligand>
        <name>L-glutamate</name>
        <dbReference type="ChEBI" id="CHEBI:29985"/>
    </ligand>
</feature>
<dbReference type="GO" id="GO:0103068">
    <property type="term" value="F:leukotriene C4 gamma-glutamyl transferase activity"/>
    <property type="evidence" value="ECO:0007669"/>
    <property type="project" value="UniProtKB-EC"/>
</dbReference>
<evidence type="ECO:0000256" key="11">
    <source>
        <dbReference type="RuleBase" id="RU368036"/>
    </source>
</evidence>
<protein>
    <recommendedName>
        <fullName evidence="11">Glutathione hydrolase proenzyme</fullName>
        <ecNumber evidence="11">2.3.2.2</ecNumber>
        <ecNumber evidence="11">3.4.19.13</ecNumber>
    </recommendedName>
    <component>
        <recommendedName>
            <fullName evidence="11">Glutathione hydrolase large chain</fullName>
        </recommendedName>
    </component>
    <component>
        <recommendedName>
            <fullName evidence="11">Glutathione hydrolase small chain</fullName>
        </recommendedName>
    </component>
</protein>
<evidence type="ECO:0000256" key="8">
    <source>
        <dbReference type="ARBA" id="ARBA00047417"/>
    </source>
</evidence>
<dbReference type="NCBIfam" id="TIGR00066">
    <property type="entry name" value="g_glut_trans"/>
    <property type="match status" value="1"/>
</dbReference>
<dbReference type="AlphaFoldDB" id="W4LPF2"/>
<dbReference type="EC" id="3.4.19.13" evidence="11"/>
<evidence type="ECO:0000256" key="3">
    <source>
        <dbReference type="ARBA" id="ARBA00009381"/>
    </source>
</evidence>
<dbReference type="UniPathway" id="UPA00204"/>
<accession>W4LPF2</accession>
<dbReference type="PANTHER" id="PTHR43199">
    <property type="entry name" value="GLUTATHIONE HYDROLASE"/>
    <property type="match status" value="1"/>
</dbReference>
<gene>
    <name evidence="12" type="ORF">ETSY1_13055</name>
</gene>
<dbReference type="SUPFAM" id="SSF56235">
    <property type="entry name" value="N-terminal nucleophile aminohydrolases (Ntn hydrolases)"/>
    <property type="match status" value="1"/>
</dbReference>
<comment type="subunit">
    <text evidence="11">This enzyme consists of two polypeptide chains, which are synthesized in precursor form from a single polypeptide.</text>
</comment>
<keyword evidence="11" id="KW-0317">Glutathione biosynthesis</keyword>
<dbReference type="GO" id="GO:0006751">
    <property type="term" value="P:glutathione catabolic process"/>
    <property type="evidence" value="ECO:0007669"/>
    <property type="project" value="UniProtKB-UniRule"/>
</dbReference>
<reference evidence="12 13" key="1">
    <citation type="journal article" date="2014" name="Nature">
        <title>An environmental bacterial taxon with a large and distinct metabolic repertoire.</title>
        <authorList>
            <person name="Wilson M.C."/>
            <person name="Mori T."/>
            <person name="Ruckert C."/>
            <person name="Uria A.R."/>
            <person name="Helf M.J."/>
            <person name="Takada K."/>
            <person name="Gernert C."/>
            <person name="Steffens U.A."/>
            <person name="Heycke N."/>
            <person name="Schmitt S."/>
            <person name="Rinke C."/>
            <person name="Helfrich E.J."/>
            <person name="Brachmann A.O."/>
            <person name="Gurgui C."/>
            <person name="Wakimoto T."/>
            <person name="Kracht M."/>
            <person name="Crusemann M."/>
            <person name="Hentschel U."/>
            <person name="Abe I."/>
            <person name="Matsunaga S."/>
            <person name="Kalinowski J."/>
            <person name="Takeyama H."/>
            <person name="Piel J."/>
        </authorList>
    </citation>
    <scope>NUCLEOTIDE SEQUENCE [LARGE SCALE GENOMIC DNA]</scope>
    <source>
        <strain evidence="13">TSY1</strain>
    </source>
</reference>
<evidence type="ECO:0000256" key="4">
    <source>
        <dbReference type="ARBA" id="ARBA00022679"/>
    </source>
</evidence>
<comment type="catalytic activity">
    <reaction evidence="8 11">
        <text>an N-terminal (5-L-glutamyl)-[peptide] + an alpha-amino acid = 5-L-glutamyl amino acid + an N-terminal L-alpha-aminoacyl-[peptide]</text>
        <dbReference type="Rhea" id="RHEA:23904"/>
        <dbReference type="Rhea" id="RHEA-COMP:9780"/>
        <dbReference type="Rhea" id="RHEA-COMP:9795"/>
        <dbReference type="ChEBI" id="CHEBI:77644"/>
        <dbReference type="ChEBI" id="CHEBI:78597"/>
        <dbReference type="ChEBI" id="CHEBI:78599"/>
        <dbReference type="ChEBI" id="CHEBI:78608"/>
        <dbReference type="EC" id="2.3.2.2"/>
    </reaction>
</comment>
<evidence type="ECO:0000256" key="1">
    <source>
        <dbReference type="ARBA" id="ARBA00001049"/>
    </source>
</evidence>
<evidence type="ECO:0000256" key="6">
    <source>
        <dbReference type="ARBA" id="ARBA00023145"/>
    </source>
</evidence>
<evidence type="ECO:0000256" key="9">
    <source>
        <dbReference type="PIRSR" id="PIRSR600101-1"/>
    </source>
</evidence>
<dbReference type="PATRIC" id="fig|1429438.4.peg.2612"/>
<keyword evidence="5 11" id="KW-0378">Hydrolase</keyword>
<comment type="catalytic activity">
    <reaction evidence="2 11">
        <text>glutathione + H2O = L-cysteinylglycine + L-glutamate</text>
        <dbReference type="Rhea" id="RHEA:28807"/>
        <dbReference type="ChEBI" id="CHEBI:15377"/>
        <dbReference type="ChEBI" id="CHEBI:29985"/>
        <dbReference type="ChEBI" id="CHEBI:57925"/>
        <dbReference type="ChEBI" id="CHEBI:61694"/>
        <dbReference type="EC" id="3.4.19.13"/>
    </reaction>
</comment>
<feature type="active site" description="Nucleophile" evidence="9">
    <location>
        <position position="397"/>
    </location>
</feature>
<comment type="PTM">
    <text evidence="11">Cleaved by autocatalysis into a large and a small subunit.</text>
</comment>
<keyword evidence="6 11" id="KW-0865">Zymogen</keyword>
<sequence length="580" mass="62722">MTQQSRWWPQKEEVVAKHGMVVAKHPLAAEAGLDVLKRGGNAIDAAVATGFAISVVEPMMSCTAGVGFMNIYLAQQGQHVVVEYPPRAPKAARPDMYRLTGRPGRQISVYEVEDDENIEGYRSIAVAGTVAGLCKAHERYGTLPLEQLMEPAIAYAADGFEVSWYLTLCITNAMRGFQRFPASSAVFLPHGRPPVSAPKPAEHLVQRDLAQVLRLIAKQGAAGFYQGDVAAAIEADMRAHDGLITRDDLAAYDAIVREPRRITYGDYEVSAAALPHGGTTMLQTLHILSQLDLRGLAHNSPTYLHRFIEAARHAFADRYFYLGDNDVVDVPLDGILSSHYAAALASDLDLRTTQFGPLEDTEPWVHYATHSLHDPWAYEGRSRAAAVPSLAADGDCTTHFGVVDNDRNLVSCTQTAVSLFGSRVVTPGLGLLWNNGMIWANPKPGAANSIAPWKRPLTNMAPLIALKNGAPALSIGAPGGRRIMNCNAQVFLNVAQFGMGMQEAIAQPRVDASTKDVLVDNRMPPETIEALAAMGHPLSVVEETAADLNFATPLGILVNHERGTLHSGVDVFRIAEARGY</sequence>
<dbReference type="Gene3D" id="1.10.246.130">
    <property type="match status" value="1"/>
</dbReference>
<dbReference type="InterPro" id="IPR043138">
    <property type="entry name" value="GGT_lsub"/>
</dbReference>
<comment type="pathway">
    <text evidence="11">Sulfur metabolism; glutathione metabolism.</text>
</comment>
<keyword evidence="7 11" id="KW-0012">Acyltransferase</keyword>
<dbReference type="EMBL" id="AZHW01000390">
    <property type="protein sequence ID" value="ETW99953.1"/>
    <property type="molecule type" value="Genomic_DNA"/>
</dbReference>
<evidence type="ECO:0000256" key="10">
    <source>
        <dbReference type="PIRSR" id="PIRSR600101-2"/>
    </source>
</evidence>
<evidence type="ECO:0000256" key="7">
    <source>
        <dbReference type="ARBA" id="ARBA00023315"/>
    </source>
</evidence>
<dbReference type="InterPro" id="IPR029055">
    <property type="entry name" value="Ntn_hydrolases_N"/>
</dbReference>
<comment type="caution">
    <text evidence="12">The sequence shown here is derived from an EMBL/GenBank/DDBJ whole genome shotgun (WGS) entry which is preliminary data.</text>
</comment>
<dbReference type="GO" id="GO:0036374">
    <property type="term" value="F:glutathione hydrolase activity"/>
    <property type="evidence" value="ECO:0007669"/>
    <property type="project" value="UniProtKB-UniRule"/>
</dbReference>
<dbReference type="InterPro" id="IPR051792">
    <property type="entry name" value="GGT_bact"/>
</dbReference>
<comment type="catalytic activity">
    <reaction evidence="1 11">
        <text>an S-substituted glutathione + H2O = an S-substituted L-cysteinylglycine + L-glutamate</text>
        <dbReference type="Rhea" id="RHEA:59468"/>
        <dbReference type="ChEBI" id="CHEBI:15377"/>
        <dbReference type="ChEBI" id="CHEBI:29985"/>
        <dbReference type="ChEBI" id="CHEBI:90779"/>
        <dbReference type="ChEBI" id="CHEBI:143103"/>
        <dbReference type="EC" id="3.4.19.13"/>
    </reaction>
</comment>
<dbReference type="PRINTS" id="PR01210">
    <property type="entry name" value="GGTRANSPTASE"/>
</dbReference>
<evidence type="ECO:0000256" key="2">
    <source>
        <dbReference type="ARBA" id="ARBA00001089"/>
    </source>
</evidence>
<dbReference type="InterPro" id="IPR043137">
    <property type="entry name" value="GGT_ssub_C"/>
</dbReference>
<keyword evidence="13" id="KW-1185">Reference proteome</keyword>
<comment type="similarity">
    <text evidence="3 11">Belongs to the gamma-glutamyltransferase family.</text>
</comment>
<dbReference type="InterPro" id="IPR000101">
    <property type="entry name" value="GGT_peptidase"/>
</dbReference>
<dbReference type="Gene3D" id="3.60.20.40">
    <property type="match status" value="1"/>
</dbReference>
<organism evidence="12 13">
    <name type="scientific">Entotheonella factor</name>
    <dbReference type="NCBI Taxonomy" id="1429438"/>
    <lineage>
        <taxon>Bacteria</taxon>
        <taxon>Pseudomonadati</taxon>
        <taxon>Nitrospinota/Tectimicrobiota group</taxon>
        <taxon>Candidatus Tectimicrobiota</taxon>
        <taxon>Candidatus Entotheonellia</taxon>
        <taxon>Candidatus Entotheonellales</taxon>
        <taxon>Candidatus Entotheonellaceae</taxon>
        <taxon>Candidatus Entotheonella</taxon>
    </lineage>
</organism>
<dbReference type="Pfam" id="PF01019">
    <property type="entry name" value="G_glu_transpept"/>
    <property type="match status" value="1"/>
</dbReference>
<proteinExistence type="inferred from homology"/>
<dbReference type="Proteomes" id="UP000019141">
    <property type="component" value="Unassembled WGS sequence"/>
</dbReference>
<evidence type="ECO:0000256" key="5">
    <source>
        <dbReference type="ARBA" id="ARBA00022801"/>
    </source>
</evidence>
<name>W4LPF2_ENTF1</name>
<dbReference type="GO" id="GO:0006750">
    <property type="term" value="P:glutathione biosynthetic process"/>
    <property type="evidence" value="ECO:0007669"/>
    <property type="project" value="UniProtKB-KW"/>
</dbReference>
<keyword evidence="4 11" id="KW-0808">Transferase</keyword>
<dbReference type="SMR" id="W4LPF2"/>
<dbReference type="HOGENOM" id="CLU_014813_0_3_7"/>
<dbReference type="EC" id="2.3.2.2" evidence="11"/>
<evidence type="ECO:0000313" key="13">
    <source>
        <dbReference type="Proteomes" id="UP000019141"/>
    </source>
</evidence>
<evidence type="ECO:0000313" key="12">
    <source>
        <dbReference type="EMBL" id="ETW99953.1"/>
    </source>
</evidence>